<comment type="subcellular location">
    <subcellularLocation>
        <location evidence="1">Nucleus</location>
    </subcellularLocation>
</comment>
<evidence type="ECO:0000256" key="5">
    <source>
        <dbReference type="ARBA" id="ARBA00023242"/>
    </source>
</evidence>
<organism evidence="7 9">
    <name type="scientific">Heracleum sosnowskyi</name>
    <dbReference type="NCBI Taxonomy" id="360622"/>
    <lineage>
        <taxon>Eukaryota</taxon>
        <taxon>Viridiplantae</taxon>
        <taxon>Streptophyta</taxon>
        <taxon>Embryophyta</taxon>
        <taxon>Tracheophyta</taxon>
        <taxon>Spermatophyta</taxon>
        <taxon>Magnoliopsida</taxon>
        <taxon>eudicotyledons</taxon>
        <taxon>Gunneridae</taxon>
        <taxon>Pentapetalae</taxon>
        <taxon>asterids</taxon>
        <taxon>campanulids</taxon>
        <taxon>Apiales</taxon>
        <taxon>Apiaceae</taxon>
        <taxon>Apioideae</taxon>
        <taxon>apioid superclade</taxon>
        <taxon>Tordylieae</taxon>
        <taxon>Tordyliinae</taxon>
        <taxon>Heracleum</taxon>
    </lineage>
</organism>
<dbReference type="EMBL" id="JAUIZM010000006">
    <property type="protein sequence ID" value="KAK1379231.1"/>
    <property type="molecule type" value="Genomic_DNA"/>
</dbReference>
<dbReference type="PANTHER" id="PTHR31920:SF108">
    <property type="entry name" value="B3 DOMAIN-CONTAINING TRANSCRIPTION FACTOR VRN1-LIKE"/>
    <property type="match status" value="1"/>
</dbReference>
<evidence type="ECO:0000256" key="1">
    <source>
        <dbReference type="ARBA" id="ARBA00004123"/>
    </source>
</evidence>
<keyword evidence="2" id="KW-0805">Transcription regulation</keyword>
<dbReference type="InterPro" id="IPR015300">
    <property type="entry name" value="DNA-bd_pseudobarrel_sf"/>
</dbReference>
<dbReference type="SMART" id="SM01019">
    <property type="entry name" value="B3"/>
    <property type="match status" value="2"/>
</dbReference>
<keyword evidence="5" id="KW-0539">Nucleus</keyword>
<dbReference type="InterPro" id="IPR050655">
    <property type="entry name" value="Plant_B3_domain"/>
</dbReference>
<dbReference type="GO" id="GO:0003677">
    <property type="term" value="F:DNA binding"/>
    <property type="evidence" value="ECO:0007669"/>
    <property type="project" value="UniProtKB-KW"/>
</dbReference>
<evidence type="ECO:0000256" key="3">
    <source>
        <dbReference type="ARBA" id="ARBA00023125"/>
    </source>
</evidence>
<dbReference type="InterPro" id="IPR003340">
    <property type="entry name" value="B3_DNA-bd"/>
</dbReference>
<keyword evidence="3" id="KW-0238">DNA-binding</keyword>
<dbReference type="PANTHER" id="PTHR31920">
    <property type="entry name" value="B3 DOMAIN-CONTAINING"/>
    <property type="match status" value="1"/>
</dbReference>
<keyword evidence="9" id="KW-1185">Reference proteome</keyword>
<accession>A0AAD8I5K3</accession>
<comment type="caution">
    <text evidence="7">The sequence shown here is derived from an EMBL/GenBank/DDBJ whole genome shotgun (WGS) entry which is preliminary data.</text>
</comment>
<name>A0AAD8I5K3_9APIA</name>
<protein>
    <recommendedName>
        <fullName evidence="6">TF-B3 domain-containing protein</fullName>
    </recommendedName>
</protein>
<evidence type="ECO:0000256" key="2">
    <source>
        <dbReference type="ARBA" id="ARBA00023015"/>
    </source>
</evidence>
<dbReference type="Proteomes" id="UP001237642">
    <property type="component" value="Unassembled WGS sequence"/>
</dbReference>
<feature type="domain" description="TF-B3" evidence="6">
    <location>
        <begin position="244"/>
        <end position="333"/>
    </location>
</feature>
<feature type="domain" description="TF-B3" evidence="6">
    <location>
        <begin position="132"/>
        <end position="227"/>
    </location>
</feature>
<reference evidence="7" key="2">
    <citation type="submission" date="2023-05" db="EMBL/GenBank/DDBJ databases">
        <authorList>
            <person name="Schelkunov M.I."/>
        </authorList>
    </citation>
    <scope>NUCLEOTIDE SEQUENCE</scope>
    <source>
        <strain evidence="7">Hsosn_3</strain>
        <tissue evidence="7">Leaf</tissue>
    </source>
</reference>
<dbReference type="AlphaFoldDB" id="A0AAD8I5K3"/>
<gene>
    <name evidence="7" type="ORF">POM88_025967</name>
    <name evidence="8" type="ORF">POM88_025975</name>
</gene>
<evidence type="ECO:0000313" key="7">
    <source>
        <dbReference type="EMBL" id="KAK1379223.1"/>
    </source>
</evidence>
<evidence type="ECO:0000313" key="9">
    <source>
        <dbReference type="Proteomes" id="UP001237642"/>
    </source>
</evidence>
<dbReference type="EMBL" id="JAUIZM010000006">
    <property type="protein sequence ID" value="KAK1379223.1"/>
    <property type="molecule type" value="Genomic_DNA"/>
</dbReference>
<reference evidence="7" key="1">
    <citation type="submission" date="2023-02" db="EMBL/GenBank/DDBJ databases">
        <title>Genome of toxic invasive species Heracleum sosnowskyi carries increased number of genes despite the absence of recent whole-genome duplications.</title>
        <authorList>
            <person name="Schelkunov M."/>
            <person name="Shtratnikova V."/>
            <person name="Makarenko M."/>
            <person name="Klepikova A."/>
            <person name="Omelchenko D."/>
            <person name="Novikova G."/>
            <person name="Obukhova E."/>
            <person name="Bogdanov V."/>
            <person name="Penin A."/>
            <person name="Logacheva M."/>
        </authorList>
    </citation>
    <scope>NUCLEOTIDE SEQUENCE</scope>
    <source>
        <strain evidence="7">Hsosn_3</strain>
        <tissue evidence="7">Leaf</tissue>
    </source>
</reference>
<evidence type="ECO:0000259" key="6">
    <source>
        <dbReference type="SMART" id="SM01019"/>
    </source>
</evidence>
<dbReference type="Gene3D" id="2.40.330.10">
    <property type="entry name" value="DNA-binding pseudobarrel domain"/>
    <property type="match status" value="1"/>
</dbReference>
<proteinExistence type="predicted"/>
<evidence type="ECO:0000313" key="8">
    <source>
        <dbReference type="EMBL" id="KAK1379231.1"/>
    </source>
</evidence>
<dbReference type="GO" id="GO:0005634">
    <property type="term" value="C:nucleus"/>
    <property type="evidence" value="ECO:0007669"/>
    <property type="project" value="UniProtKB-SubCell"/>
</dbReference>
<keyword evidence="4" id="KW-0804">Transcription</keyword>
<dbReference type="SUPFAM" id="SSF101936">
    <property type="entry name" value="DNA-binding pseudobarrel domain"/>
    <property type="match status" value="2"/>
</dbReference>
<sequence>MLPPQLSSNFLQNIPENVYLRVRNGDAWCAYYRRHDACLVRLGAMINFYRLKPYNVILIKYKGDGNFNMEIFNNDNIEIYYPRRMIGLKKPRLTLTTGSTLEESRGDFSNIEVEKMAARFFYNASSNSRLSYDVIIQNEHLQNSNLLQVLSDEAISKLRLHDEMTWIQLRLQESKRVINLIWQNGQVFFNEEWIKFTKTLNLKEGDICVISRSMQFQNFNVAIFEKNEGSTENEEGSGRSDFKCFKILSADIVAKGEMEIPRQFIKFYGPMLSKKVNILLPDGSTFKANFCKVNNLLFGLKNLFSKYGLGESFFLFLGYVSPSNLYLSVYSPFCLDIFNDNPNKMSLKDIRKHFVLVPNDAADSTAESSEDSSETSSANMPHLETLVTSYEYLYDSISYVSVHSSQEDSFHSLHNNSVPNNMLEATPTLAVDNTGHVISFTVTLTSSHVDQKGHGVYFARHMLRIYSTWKNGTKVTLLYDQGFWNVVVHRKKKL</sequence>
<evidence type="ECO:0000256" key="4">
    <source>
        <dbReference type="ARBA" id="ARBA00023163"/>
    </source>
</evidence>